<reference evidence="2" key="1">
    <citation type="submission" date="2021-10" db="EMBL/GenBank/DDBJ databases">
        <title>De novo Genome Assembly of Clathrus columnatus (Basidiomycota, Fungi) Using Illumina and Nanopore Sequence Data.</title>
        <authorList>
            <person name="Ogiso-Tanaka E."/>
            <person name="Itagaki H."/>
            <person name="Hosoya T."/>
            <person name="Hosaka K."/>
        </authorList>
    </citation>
    <scope>NUCLEOTIDE SEQUENCE</scope>
    <source>
        <strain evidence="2">MO-923</strain>
    </source>
</reference>
<evidence type="ECO:0000256" key="1">
    <source>
        <dbReference type="ARBA" id="ARBA00023002"/>
    </source>
</evidence>
<dbReference type="Pfam" id="PF00106">
    <property type="entry name" value="adh_short"/>
    <property type="match status" value="1"/>
</dbReference>
<evidence type="ECO:0000313" key="2">
    <source>
        <dbReference type="EMBL" id="GJJ09662.1"/>
    </source>
</evidence>
<name>A0AAV5A4Z5_9AGAM</name>
<sequence>MKLKTVKAYNDPIAAVGERVLVVGGTQGIGQGVAERFARAGAEVWIVGRNATLASGVLSNMKTLSQSSKAKEEVQHRFFKADLSLIVETERLAKEIIAEAGSRGVDYLILCQGGPPNGLYVPTVEGNDRHYAVQVLSRFVITYRLTEGDDPVVKNSVMAIMAPGYTISDFDDLELVKARENGKFGILLAGKRDSTVIDAVTEEFSSRIKNIRFMHLFPGAVRTSFARNSELPWILTVLSTLVLPFIGRSKEEYAEIPFYLLAVPEGRELTATYDTHLWNENVEPIKPHLNTLKPENREKIWNHLISKLNSS</sequence>
<dbReference type="PANTHER" id="PTHR47534:SF3">
    <property type="entry name" value="ALCOHOL DEHYDROGENASE-LIKE C-TERMINAL DOMAIN-CONTAINING PROTEIN"/>
    <property type="match status" value="1"/>
</dbReference>
<evidence type="ECO:0000313" key="3">
    <source>
        <dbReference type="Proteomes" id="UP001050691"/>
    </source>
</evidence>
<dbReference type="GO" id="GO:0016491">
    <property type="term" value="F:oxidoreductase activity"/>
    <property type="evidence" value="ECO:0007669"/>
    <property type="project" value="UniProtKB-KW"/>
</dbReference>
<dbReference type="PANTHER" id="PTHR47534">
    <property type="entry name" value="YALI0E05731P"/>
    <property type="match status" value="1"/>
</dbReference>
<protein>
    <submittedName>
        <fullName evidence="2">Uncharacterized protein</fullName>
    </submittedName>
</protein>
<dbReference type="EMBL" id="BPWL01000004">
    <property type="protein sequence ID" value="GJJ09662.1"/>
    <property type="molecule type" value="Genomic_DNA"/>
</dbReference>
<dbReference type="InterPro" id="IPR036291">
    <property type="entry name" value="NAD(P)-bd_dom_sf"/>
</dbReference>
<accession>A0AAV5A4Z5</accession>
<gene>
    <name evidence="2" type="ORF">Clacol_003886</name>
</gene>
<proteinExistence type="predicted"/>
<dbReference type="SUPFAM" id="SSF51735">
    <property type="entry name" value="NAD(P)-binding Rossmann-fold domains"/>
    <property type="match status" value="1"/>
</dbReference>
<organism evidence="2 3">
    <name type="scientific">Clathrus columnatus</name>
    <dbReference type="NCBI Taxonomy" id="1419009"/>
    <lineage>
        <taxon>Eukaryota</taxon>
        <taxon>Fungi</taxon>
        <taxon>Dikarya</taxon>
        <taxon>Basidiomycota</taxon>
        <taxon>Agaricomycotina</taxon>
        <taxon>Agaricomycetes</taxon>
        <taxon>Phallomycetidae</taxon>
        <taxon>Phallales</taxon>
        <taxon>Clathraceae</taxon>
        <taxon>Clathrus</taxon>
    </lineage>
</organism>
<dbReference type="InterPro" id="IPR052228">
    <property type="entry name" value="Sec_Metab_Biosynth_Oxidored"/>
</dbReference>
<dbReference type="AlphaFoldDB" id="A0AAV5A4Z5"/>
<dbReference type="Proteomes" id="UP001050691">
    <property type="component" value="Unassembled WGS sequence"/>
</dbReference>
<keyword evidence="3" id="KW-1185">Reference proteome</keyword>
<keyword evidence="1" id="KW-0560">Oxidoreductase</keyword>
<dbReference type="Gene3D" id="3.40.50.720">
    <property type="entry name" value="NAD(P)-binding Rossmann-like Domain"/>
    <property type="match status" value="1"/>
</dbReference>
<dbReference type="InterPro" id="IPR002347">
    <property type="entry name" value="SDR_fam"/>
</dbReference>
<comment type="caution">
    <text evidence="2">The sequence shown here is derived from an EMBL/GenBank/DDBJ whole genome shotgun (WGS) entry which is preliminary data.</text>
</comment>